<feature type="compositionally biased region" description="Low complexity" evidence="5">
    <location>
        <begin position="189"/>
        <end position="203"/>
    </location>
</feature>
<evidence type="ECO:0000313" key="8">
    <source>
        <dbReference type="EMBL" id="CAD9774937.1"/>
    </source>
</evidence>
<dbReference type="GO" id="GO:0043409">
    <property type="term" value="P:negative regulation of MAPK cascade"/>
    <property type="evidence" value="ECO:0007669"/>
    <property type="project" value="TreeGrafter"/>
</dbReference>
<evidence type="ECO:0000256" key="5">
    <source>
        <dbReference type="SAM" id="MobiDB-lite"/>
    </source>
</evidence>
<dbReference type="Pfam" id="PF00782">
    <property type="entry name" value="DSPc"/>
    <property type="match status" value="1"/>
</dbReference>
<dbReference type="Gene3D" id="3.90.190.10">
    <property type="entry name" value="Protein tyrosine phosphatase superfamily"/>
    <property type="match status" value="1"/>
</dbReference>
<dbReference type="PROSITE" id="PS00383">
    <property type="entry name" value="TYR_PHOSPHATASE_1"/>
    <property type="match status" value="1"/>
</dbReference>
<dbReference type="InterPro" id="IPR000387">
    <property type="entry name" value="Tyr_Pase_dom"/>
</dbReference>
<sequence>MATIKEMLAAKMAKRGQIDEILPYIFLGNGYSASKLEELKAKGITHIMNVADDVKNFHPGKFTYINLSVADFGADKGISRVFPQAIAEAKKLEEGKKGKVYVHCAAGMNRSPTVVLALLMALHGMTLREAYGHVLSRRRICPFKDNRKEIVKYEKEFTGKNTLDVDSFTPSKFRALLKEEKRKNKKQEGSSSASQASTGQPSQNGSRDNHTDFPPLPSSSAS</sequence>
<gene>
    <name evidence="8" type="ORF">LSP00402_LOCUS18933</name>
</gene>
<evidence type="ECO:0000256" key="2">
    <source>
        <dbReference type="ARBA" id="ARBA00013064"/>
    </source>
</evidence>
<dbReference type="CDD" id="cd14498">
    <property type="entry name" value="DSP"/>
    <property type="match status" value="1"/>
</dbReference>
<feature type="domain" description="Tyrosine specific protein phosphatases" evidence="7">
    <location>
        <begin position="80"/>
        <end position="138"/>
    </location>
</feature>
<keyword evidence="4" id="KW-0904">Protein phosphatase</keyword>
<evidence type="ECO:0000259" key="6">
    <source>
        <dbReference type="PROSITE" id="PS50054"/>
    </source>
</evidence>
<dbReference type="PANTHER" id="PTHR10159:SF525">
    <property type="entry name" value="MAP KINASE PHOSPHATASE WITH LEUCINE-RICH REPEATS PROTEIN 3"/>
    <property type="match status" value="1"/>
</dbReference>
<reference evidence="8" key="1">
    <citation type="submission" date="2021-01" db="EMBL/GenBank/DDBJ databases">
        <authorList>
            <person name="Corre E."/>
            <person name="Pelletier E."/>
            <person name="Niang G."/>
            <person name="Scheremetjew M."/>
            <person name="Finn R."/>
            <person name="Kale V."/>
            <person name="Holt S."/>
            <person name="Cochrane G."/>
            <person name="Meng A."/>
            <person name="Brown T."/>
            <person name="Cohen L."/>
        </authorList>
    </citation>
    <scope>NUCLEOTIDE SEQUENCE</scope>
    <source>
        <strain evidence="8">CCMP622</strain>
    </source>
</reference>
<dbReference type="AlphaFoldDB" id="A0A7S2U096"/>
<dbReference type="EC" id="3.1.3.48" evidence="2"/>
<protein>
    <recommendedName>
        <fullName evidence="2">protein-tyrosine-phosphatase</fullName>
        <ecNumber evidence="2">3.1.3.48</ecNumber>
    </recommendedName>
</protein>
<comment type="similarity">
    <text evidence="1">Belongs to the protein-tyrosine phosphatase family. Non-receptor class dual specificity subfamily.</text>
</comment>
<name>A0A7S2U096_9EUKA</name>
<dbReference type="InterPro" id="IPR000340">
    <property type="entry name" value="Dual-sp_phosphatase_cat-dom"/>
</dbReference>
<dbReference type="PROSITE" id="PS50056">
    <property type="entry name" value="TYR_PHOSPHATASE_2"/>
    <property type="match status" value="1"/>
</dbReference>
<feature type="domain" description="Tyrosine-protein phosphatase" evidence="6">
    <location>
        <begin position="17"/>
        <end position="159"/>
    </location>
</feature>
<accession>A0A7S2U096</accession>
<evidence type="ECO:0000256" key="3">
    <source>
        <dbReference type="ARBA" id="ARBA00022801"/>
    </source>
</evidence>
<dbReference type="SUPFAM" id="SSF52799">
    <property type="entry name" value="(Phosphotyrosine protein) phosphatases II"/>
    <property type="match status" value="1"/>
</dbReference>
<keyword evidence="3" id="KW-0378">Hydrolase</keyword>
<evidence type="ECO:0000256" key="4">
    <source>
        <dbReference type="ARBA" id="ARBA00022912"/>
    </source>
</evidence>
<evidence type="ECO:0000256" key="1">
    <source>
        <dbReference type="ARBA" id="ARBA00008601"/>
    </source>
</evidence>
<evidence type="ECO:0000259" key="7">
    <source>
        <dbReference type="PROSITE" id="PS50056"/>
    </source>
</evidence>
<organism evidence="8">
    <name type="scientific">Lotharella oceanica</name>
    <dbReference type="NCBI Taxonomy" id="641309"/>
    <lineage>
        <taxon>Eukaryota</taxon>
        <taxon>Sar</taxon>
        <taxon>Rhizaria</taxon>
        <taxon>Cercozoa</taxon>
        <taxon>Chlorarachniophyceae</taxon>
        <taxon>Lotharella</taxon>
    </lineage>
</organism>
<dbReference type="InterPro" id="IPR020422">
    <property type="entry name" value="TYR_PHOSPHATASE_DUAL_dom"/>
</dbReference>
<dbReference type="GO" id="GO:0004725">
    <property type="term" value="F:protein tyrosine phosphatase activity"/>
    <property type="evidence" value="ECO:0007669"/>
    <property type="project" value="UniProtKB-EC"/>
</dbReference>
<dbReference type="InterPro" id="IPR016130">
    <property type="entry name" value="Tyr_Pase_AS"/>
</dbReference>
<dbReference type="GO" id="GO:0005737">
    <property type="term" value="C:cytoplasm"/>
    <property type="evidence" value="ECO:0007669"/>
    <property type="project" value="TreeGrafter"/>
</dbReference>
<dbReference type="PROSITE" id="PS50054">
    <property type="entry name" value="TYR_PHOSPHATASE_DUAL"/>
    <property type="match status" value="1"/>
</dbReference>
<dbReference type="EMBL" id="HBHP01030744">
    <property type="protein sequence ID" value="CAD9774937.1"/>
    <property type="molecule type" value="Transcribed_RNA"/>
</dbReference>
<dbReference type="InterPro" id="IPR029021">
    <property type="entry name" value="Prot-tyrosine_phosphatase-like"/>
</dbReference>
<feature type="compositionally biased region" description="Basic and acidic residues" evidence="5">
    <location>
        <begin position="176"/>
        <end position="188"/>
    </location>
</feature>
<feature type="region of interest" description="Disordered" evidence="5">
    <location>
        <begin position="176"/>
        <end position="222"/>
    </location>
</feature>
<proteinExistence type="inferred from homology"/>
<dbReference type="SMART" id="SM00195">
    <property type="entry name" value="DSPc"/>
    <property type="match status" value="1"/>
</dbReference>
<dbReference type="PANTHER" id="PTHR10159">
    <property type="entry name" value="DUAL SPECIFICITY PROTEIN PHOSPHATASE"/>
    <property type="match status" value="1"/>
</dbReference>